<accession>A0ACC4AK43</accession>
<evidence type="ECO:0000313" key="1">
    <source>
        <dbReference type="EMBL" id="KAL3566589.1"/>
    </source>
</evidence>
<comment type="caution">
    <text evidence="1">The sequence shown here is derived from an EMBL/GenBank/DDBJ whole genome shotgun (WGS) entry which is preliminary data.</text>
</comment>
<evidence type="ECO:0000313" key="2">
    <source>
        <dbReference type="Proteomes" id="UP000309997"/>
    </source>
</evidence>
<keyword evidence="2" id="KW-1185">Reference proteome</keyword>
<sequence>MVCFVGGDGIRLHFIGEVLFEIGQNADALHSHQILYAFSLVIWIDHANCEGTRRCHCHIHRVRIEENNVIIGESIDLDGFAVKSIKVVSYVGVSSLCKVRY</sequence>
<name>A0ACC4AK43_POPAL</name>
<dbReference type="Proteomes" id="UP000309997">
    <property type="component" value="Unassembled WGS sequence"/>
</dbReference>
<proteinExistence type="predicted"/>
<dbReference type="EMBL" id="RCHU02000018">
    <property type="protein sequence ID" value="KAL3566589.1"/>
    <property type="molecule type" value="Genomic_DNA"/>
</dbReference>
<organism evidence="1 2">
    <name type="scientific">Populus alba</name>
    <name type="common">White poplar</name>
    <dbReference type="NCBI Taxonomy" id="43335"/>
    <lineage>
        <taxon>Eukaryota</taxon>
        <taxon>Viridiplantae</taxon>
        <taxon>Streptophyta</taxon>
        <taxon>Embryophyta</taxon>
        <taxon>Tracheophyta</taxon>
        <taxon>Spermatophyta</taxon>
        <taxon>Magnoliopsida</taxon>
        <taxon>eudicotyledons</taxon>
        <taxon>Gunneridae</taxon>
        <taxon>Pentapetalae</taxon>
        <taxon>rosids</taxon>
        <taxon>fabids</taxon>
        <taxon>Malpighiales</taxon>
        <taxon>Salicaceae</taxon>
        <taxon>Saliceae</taxon>
        <taxon>Populus</taxon>
    </lineage>
</organism>
<gene>
    <name evidence="1" type="ORF">D5086_032004</name>
</gene>
<reference evidence="1 2" key="1">
    <citation type="journal article" date="2024" name="Plant Biotechnol. J.">
        <title>Genome and CRISPR/Cas9 system of a widespread forest tree (Populus alba) in the world.</title>
        <authorList>
            <person name="Liu Y.J."/>
            <person name="Jiang P.F."/>
            <person name="Han X.M."/>
            <person name="Li X.Y."/>
            <person name="Wang H.M."/>
            <person name="Wang Y.J."/>
            <person name="Wang X.X."/>
            <person name="Zeng Q.Y."/>
        </authorList>
    </citation>
    <scope>NUCLEOTIDE SEQUENCE [LARGE SCALE GENOMIC DNA]</scope>
    <source>
        <strain evidence="2">cv. PAL-ZL1</strain>
    </source>
</reference>
<protein>
    <submittedName>
        <fullName evidence="1">Uncharacterized protein</fullName>
    </submittedName>
</protein>